<dbReference type="Gene3D" id="1.10.3120.10">
    <property type="entry name" value="Trigger factor, C-terminal domain"/>
    <property type="match status" value="1"/>
</dbReference>
<dbReference type="GO" id="GO:0043335">
    <property type="term" value="P:protein unfolding"/>
    <property type="evidence" value="ECO:0007669"/>
    <property type="project" value="TreeGrafter"/>
</dbReference>
<dbReference type="NCBIfam" id="TIGR00115">
    <property type="entry name" value="tig"/>
    <property type="match status" value="1"/>
</dbReference>
<dbReference type="Gene3D" id="3.30.70.1050">
    <property type="entry name" value="Trigger factor ribosome-binding domain"/>
    <property type="match status" value="1"/>
</dbReference>
<dbReference type="InterPro" id="IPR008880">
    <property type="entry name" value="Trigger_fac_C"/>
</dbReference>
<evidence type="ECO:0000256" key="13">
    <source>
        <dbReference type="RuleBase" id="RU003914"/>
    </source>
</evidence>
<dbReference type="SUPFAM" id="SSF102735">
    <property type="entry name" value="Trigger factor ribosome-binding domain"/>
    <property type="match status" value="1"/>
</dbReference>
<dbReference type="InterPro" id="IPR037041">
    <property type="entry name" value="Trigger_fac_C_sf"/>
</dbReference>
<dbReference type="GO" id="GO:0051301">
    <property type="term" value="P:cell division"/>
    <property type="evidence" value="ECO:0007669"/>
    <property type="project" value="UniProtKB-KW"/>
</dbReference>
<dbReference type="GO" id="GO:0005737">
    <property type="term" value="C:cytoplasm"/>
    <property type="evidence" value="ECO:0007669"/>
    <property type="project" value="UniProtKB-SubCell"/>
</dbReference>
<evidence type="ECO:0000256" key="10">
    <source>
        <dbReference type="ARBA" id="ARBA00029986"/>
    </source>
</evidence>
<evidence type="ECO:0000256" key="8">
    <source>
        <dbReference type="ARBA" id="ARBA00023235"/>
    </source>
</evidence>
<dbReference type="PANTHER" id="PTHR30560">
    <property type="entry name" value="TRIGGER FACTOR CHAPERONE AND PEPTIDYL-PROLYL CIS/TRANS ISOMERASE"/>
    <property type="match status" value="1"/>
</dbReference>
<gene>
    <name evidence="11" type="primary">tig</name>
    <name evidence="16" type="ORF">GSY69_12055</name>
</gene>
<dbReference type="InterPro" id="IPR027304">
    <property type="entry name" value="Trigger_fact/SurA_dom_sf"/>
</dbReference>
<evidence type="ECO:0000256" key="5">
    <source>
        <dbReference type="ARBA" id="ARBA00022618"/>
    </source>
</evidence>
<comment type="function">
    <text evidence="11">Involved in protein export. Acts as a chaperone by maintaining the newly synthesized protein in an open conformation. Functions as a peptidyl-prolyl cis-trans isomerase.</text>
</comment>
<dbReference type="SUPFAM" id="SSF54534">
    <property type="entry name" value="FKBP-like"/>
    <property type="match status" value="1"/>
</dbReference>
<feature type="region of interest" description="Disordered" evidence="14">
    <location>
        <begin position="424"/>
        <end position="543"/>
    </location>
</feature>
<evidence type="ECO:0000256" key="6">
    <source>
        <dbReference type="ARBA" id="ARBA00023110"/>
    </source>
</evidence>
<feature type="compositionally biased region" description="Basic residues" evidence="14">
    <location>
        <begin position="470"/>
        <end position="480"/>
    </location>
</feature>
<evidence type="ECO:0000256" key="4">
    <source>
        <dbReference type="ARBA" id="ARBA00016902"/>
    </source>
</evidence>
<dbReference type="EC" id="5.2.1.8" evidence="3 11"/>
<feature type="compositionally biased region" description="Low complexity" evidence="14">
    <location>
        <begin position="435"/>
        <end position="445"/>
    </location>
</feature>
<reference evidence="16 17" key="1">
    <citation type="submission" date="2020-01" db="EMBL/GenBank/DDBJ databases">
        <authorList>
            <person name="Deng T."/>
        </authorList>
    </citation>
    <scope>NUCLEOTIDE SEQUENCE [LARGE SCALE GENOMIC DNA]</scope>
    <source>
        <strain evidence="16 17">5221</strain>
    </source>
</reference>
<evidence type="ECO:0000256" key="9">
    <source>
        <dbReference type="ARBA" id="ARBA00023306"/>
    </source>
</evidence>
<dbReference type="InterPro" id="IPR001179">
    <property type="entry name" value="PPIase_FKBP_dom"/>
</dbReference>
<evidence type="ECO:0000259" key="15">
    <source>
        <dbReference type="PROSITE" id="PS50059"/>
    </source>
</evidence>
<evidence type="ECO:0000256" key="2">
    <source>
        <dbReference type="ARBA" id="ARBA00005464"/>
    </source>
</evidence>
<dbReference type="Pfam" id="PF05698">
    <property type="entry name" value="Trigger_C"/>
    <property type="match status" value="1"/>
</dbReference>
<keyword evidence="5 11" id="KW-0132">Cell division</keyword>
<dbReference type="GO" id="GO:0015031">
    <property type="term" value="P:protein transport"/>
    <property type="evidence" value="ECO:0007669"/>
    <property type="project" value="UniProtKB-UniRule"/>
</dbReference>
<dbReference type="PANTHER" id="PTHR30560:SF3">
    <property type="entry name" value="TRIGGER FACTOR-LIKE PROTEIN TIG, CHLOROPLASTIC"/>
    <property type="match status" value="1"/>
</dbReference>
<dbReference type="AlphaFoldDB" id="A0A6N9HAT1"/>
<organism evidence="16 17">
    <name type="scientific">Brevibacterium rongguiense</name>
    <dbReference type="NCBI Taxonomy" id="2695267"/>
    <lineage>
        <taxon>Bacteria</taxon>
        <taxon>Bacillati</taxon>
        <taxon>Actinomycetota</taxon>
        <taxon>Actinomycetes</taxon>
        <taxon>Micrococcales</taxon>
        <taxon>Brevibacteriaceae</taxon>
        <taxon>Brevibacterium</taxon>
    </lineage>
</organism>
<keyword evidence="7 11" id="KW-0143">Chaperone</keyword>
<comment type="catalytic activity">
    <reaction evidence="1 11 12">
        <text>[protein]-peptidylproline (omega=180) = [protein]-peptidylproline (omega=0)</text>
        <dbReference type="Rhea" id="RHEA:16237"/>
        <dbReference type="Rhea" id="RHEA-COMP:10747"/>
        <dbReference type="Rhea" id="RHEA-COMP:10748"/>
        <dbReference type="ChEBI" id="CHEBI:83833"/>
        <dbReference type="ChEBI" id="CHEBI:83834"/>
        <dbReference type="EC" id="5.2.1.8"/>
    </reaction>
</comment>
<dbReference type="GO" id="GO:0043022">
    <property type="term" value="F:ribosome binding"/>
    <property type="evidence" value="ECO:0007669"/>
    <property type="project" value="TreeGrafter"/>
</dbReference>
<evidence type="ECO:0000313" key="16">
    <source>
        <dbReference type="EMBL" id="MYM20672.1"/>
    </source>
</evidence>
<keyword evidence="6 11" id="KW-0697">Rotamase</keyword>
<keyword evidence="17" id="KW-1185">Reference proteome</keyword>
<evidence type="ECO:0000313" key="17">
    <source>
        <dbReference type="Proteomes" id="UP000469215"/>
    </source>
</evidence>
<proteinExistence type="inferred from homology"/>
<dbReference type="InterPro" id="IPR008881">
    <property type="entry name" value="Trigger_fac_ribosome-bd_bac"/>
</dbReference>
<sequence length="543" mass="58110">MKSSVENLEPTRVKLSIEAPYAELKPSIDEAYKEIAKQVSVPGFRAGKVPARIIDQRVGRPAVLQEAVNNSLDGFFRQAIDEHDITPLGTPEVEISEIPGLDGKEEGTLSFTIEVDVKPEVKLPEYSSLKVEVEPFEVTEADVDAQLDELRSRFGTLKTVERPAAKDDFVTLDLSASVDGEEIDSASDISYQVGAGTMLDGMDEALDGLSAGEKTTFETKLAGGEHAGEDAQVSIELKAVKERELPTADDDFAQLASEFDTIAELREDLEKQAASQKEFEQGVQARDKVLEALIEATDVPVPAKLVEEEVNRHLEQENRTEDDEHRAEVTADTEKTLRTQFILDEVVEAADVEVSQPELIEYIISAAQQYGMNPNEFAQALDAQGQVPAIVSEVGRRKGLAAVLAEATVVDTNGKAVDMTAFTTPQGEGEDEEATQGAAAAQAAAEADEADEAAAGAESAAGAEAEAKPAKKAAPKKAPAKKSEAKKAAKADAADDEEKTAKKPAAKKAPAKKAEPKKADAKKADAKKSDSKKSDAKKADEKK</sequence>
<dbReference type="Pfam" id="PF05697">
    <property type="entry name" value="Trigger_N"/>
    <property type="match status" value="1"/>
</dbReference>
<feature type="compositionally biased region" description="Basic and acidic residues" evidence="14">
    <location>
        <begin position="512"/>
        <end position="543"/>
    </location>
</feature>
<evidence type="ECO:0000256" key="14">
    <source>
        <dbReference type="SAM" id="MobiDB-lite"/>
    </source>
</evidence>
<keyword evidence="8 11" id="KW-0413">Isomerase</keyword>
<keyword evidence="11" id="KW-0963">Cytoplasm</keyword>
<feature type="compositionally biased region" description="Basic and acidic residues" evidence="14">
    <location>
        <begin position="481"/>
        <end position="493"/>
    </location>
</feature>
<dbReference type="PROSITE" id="PS50059">
    <property type="entry name" value="FKBP_PPIASE"/>
    <property type="match status" value="1"/>
</dbReference>
<accession>A0A6N9HAT1</accession>
<feature type="domain" description="PPIase FKBP-type" evidence="15">
    <location>
        <begin position="167"/>
        <end position="214"/>
    </location>
</feature>
<dbReference type="Pfam" id="PF00254">
    <property type="entry name" value="FKBP_C"/>
    <property type="match status" value="1"/>
</dbReference>
<evidence type="ECO:0000256" key="11">
    <source>
        <dbReference type="HAMAP-Rule" id="MF_00303"/>
    </source>
</evidence>
<dbReference type="GO" id="GO:0044183">
    <property type="term" value="F:protein folding chaperone"/>
    <property type="evidence" value="ECO:0007669"/>
    <property type="project" value="TreeGrafter"/>
</dbReference>
<name>A0A6N9HAT1_9MICO</name>
<evidence type="ECO:0000256" key="7">
    <source>
        <dbReference type="ARBA" id="ARBA00023186"/>
    </source>
</evidence>
<comment type="domain">
    <text evidence="11">Consists of 3 domains; the N-terminus binds the ribosome, the middle domain has PPIase activity, while the C-terminus has intrinsic chaperone activity on its own.</text>
</comment>
<comment type="subcellular location">
    <subcellularLocation>
        <location evidence="11">Cytoplasm</location>
    </subcellularLocation>
    <text evidence="11">About half TF is bound to the ribosome near the polypeptide exit tunnel while the other half is free in the cytoplasm.</text>
</comment>
<dbReference type="InterPro" id="IPR036611">
    <property type="entry name" value="Trigger_fac_ribosome-bd_sf"/>
</dbReference>
<evidence type="ECO:0000256" key="12">
    <source>
        <dbReference type="PROSITE-ProRule" id="PRU00277"/>
    </source>
</evidence>
<dbReference type="GO" id="GO:0003755">
    <property type="term" value="F:peptidyl-prolyl cis-trans isomerase activity"/>
    <property type="evidence" value="ECO:0007669"/>
    <property type="project" value="UniProtKB-UniRule"/>
</dbReference>
<protein>
    <recommendedName>
        <fullName evidence="4 11">Trigger factor</fullName>
        <shortName evidence="11">TF</shortName>
        <ecNumber evidence="3 11">5.2.1.8</ecNumber>
    </recommendedName>
    <alternativeName>
        <fullName evidence="10 11">PPIase</fullName>
    </alternativeName>
</protein>
<comment type="similarity">
    <text evidence="2 11 13">Belongs to the FKBP-type PPIase family. Tig subfamily.</text>
</comment>
<dbReference type="GO" id="GO:0051083">
    <property type="term" value="P:'de novo' cotranslational protein folding"/>
    <property type="evidence" value="ECO:0007669"/>
    <property type="project" value="TreeGrafter"/>
</dbReference>
<dbReference type="Proteomes" id="UP000469215">
    <property type="component" value="Unassembled WGS sequence"/>
</dbReference>
<dbReference type="RefSeq" id="WP_160954085.1">
    <property type="nucleotide sequence ID" value="NZ_WWEQ01000067.1"/>
</dbReference>
<evidence type="ECO:0000256" key="3">
    <source>
        <dbReference type="ARBA" id="ARBA00013194"/>
    </source>
</evidence>
<feature type="compositionally biased region" description="Basic residues" evidence="14">
    <location>
        <begin position="502"/>
        <end position="511"/>
    </location>
</feature>
<dbReference type="EMBL" id="WWEQ01000067">
    <property type="protein sequence ID" value="MYM20672.1"/>
    <property type="molecule type" value="Genomic_DNA"/>
</dbReference>
<dbReference type="Gene3D" id="3.10.50.40">
    <property type="match status" value="1"/>
</dbReference>
<dbReference type="InterPro" id="IPR005215">
    <property type="entry name" value="Trig_fac"/>
</dbReference>
<dbReference type="SUPFAM" id="SSF109998">
    <property type="entry name" value="Triger factor/SurA peptide-binding domain-like"/>
    <property type="match status" value="1"/>
</dbReference>
<keyword evidence="9 11" id="KW-0131">Cell cycle</keyword>
<dbReference type="InterPro" id="IPR046357">
    <property type="entry name" value="PPIase_dom_sf"/>
</dbReference>
<dbReference type="HAMAP" id="MF_00303">
    <property type="entry name" value="Trigger_factor_Tig"/>
    <property type="match status" value="1"/>
</dbReference>
<feature type="compositionally biased region" description="Low complexity" evidence="14">
    <location>
        <begin position="453"/>
        <end position="464"/>
    </location>
</feature>
<comment type="caution">
    <text evidence="16">The sequence shown here is derived from an EMBL/GenBank/DDBJ whole genome shotgun (WGS) entry which is preliminary data.</text>
</comment>
<evidence type="ECO:0000256" key="1">
    <source>
        <dbReference type="ARBA" id="ARBA00000971"/>
    </source>
</evidence>